<evidence type="ECO:0000313" key="10">
    <source>
        <dbReference type="EMBL" id="WFD40087.1"/>
    </source>
</evidence>
<gene>
    <name evidence="10" type="primary">ERG5</name>
    <name evidence="10" type="ORF">MJAP1_003072</name>
</gene>
<evidence type="ECO:0000313" key="11">
    <source>
        <dbReference type="Proteomes" id="UP001217754"/>
    </source>
</evidence>
<dbReference type="GO" id="GO:0005524">
    <property type="term" value="F:ATP binding"/>
    <property type="evidence" value="ECO:0007669"/>
    <property type="project" value="InterPro"/>
</dbReference>
<dbReference type="InterPro" id="IPR011009">
    <property type="entry name" value="Kinase-like_dom_sf"/>
</dbReference>
<dbReference type="GO" id="GO:0005506">
    <property type="term" value="F:iron ion binding"/>
    <property type="evidence" value="ECO:0007669"/>
    <property type="project" value="InterPro"/>
</dbReference>
<dbReference type="Gene3D" id="1.10.510.10">
    <property type="entry name" value="Transferase(Phosphotransferase) domain 1"/>
    <property type="match status" value="1"/>
</dbReference>
<name>A0AAF0F883_9BASI</name>
<dbReference type="PANTHER" id="PTHR24286">
    <property type="entry name" value="CYTOCHROME P450 26"/>
    <property type="match status" value="1"/>
</dbReference>
<feature type="domain" description="Protein kinase" evidence="9">
    <location>
        <begin position="111"/>
        <end position="398"/>
    </location>
</feature>
<dbReference type="Pfam" id="PF00069">
    <property type="entry name" value="Pkinase"/>
    <property type="match status" value="1"/>
</dbReference>
<keyword evidence="7" id="KW-0349">Heme</keyword>
<dbReference type="EMBL" id="CP119962">
    <property type="protein sequence ID" value="WFD40087.1"/>
    <property type="molecule type" value="Genomic_DNA"/>
</dbReference>
<feature type="region of interest" description="Disordered" evidence="8">
    <location>
        <begin position="172"/>
        <end position="194"/>
    </location>
</feature>
<accession>A0AAF0F883</accession>
<keyword evidence="3 7" id="KW-0479">Metal-binding</keyword>
<dbReference type="PRINTS" id="PR00465">
    <property type="entry name" value="EP450IV"/>
</dbReference>
<protein>
    <recommendedName>
        <fullName evidence="6">sterol 22-desaturase</fullName>
        <ecNumber evidence="6">1.14.19.41</ecNumber>
    </recommendedName>
</protein>
<evidence type="ECO:0000256" key="7">
    <source>
        <dbReference type="PIRSR" id="PIRSR602403-1"/>
    </source>
</evidence>
<dbReference type="RefSeq" id="XP_060122984.1">
    <property type="nucleotide sequence ID" value="XM_060267001.1"/>
</dbReference>
<evidence type="ECO:0000256" key="3">
    <source>
        <dbReference type="ARBA" id="ARBA00022723"/>
    </source>
</evidence>
<sequence>MAMSNAYHAMTKSLQMGSFDWAESPNSNGSFSQLDGKPEAHGKSRTSDLTASWLQRGFPQCPPVSQWRDEDGVSEDNLDLLAEDMMESNSRNYNGTQSSMGSSYPEPVDVFDMGDRTGPGLYHEGQLIRVAETSEGFAEQDLDCLTKQLEVDKLLGRGSYAVVAMIPSSPVAQENKGKSAQPDASPFSSVHLDDSEEAPATPWLLARSMPNALLSERRLRLVGDMFHQMCEAVHYCHERGISHRDLKPENFIVEDRRVVEAGPSGEWDSRVVVKLTDFGLATVKDRCDDFNCGSKPYMAFECRHNMAQTYDPKQADVWSLGIVLLNLLFHRSPFKEPSVDHCSSFSAFSYKPIQYLTEAFDGLTESAAQFLCGNVFCDVSKGHARRISARSFGEGVLVGDLAAGPVARIEPAAGWTSHLGANYTLGLGADGAKHNGLFSQVTSVQITFTVLSVIVALLALEQIVYRRKKGVLPGPKWTIPVIGKFADSLRPSLEKYQEGWNSGALSAASVFNIFIVISSSTEFTRKILNSPTYAEPCLVASAKKVLSHDNWVFLNGKTHVDYRKGLNSLFTSRALGIYLQIQESIYKQHFAKWIAEDNSTARPFMMQLRDLNMDTSLRVFCGNYIPEHGAKEISEHYWLITVALELVNFPFAFPGTKVYKAIQARKMAMKWFEFTAAESKKRMAAGEEVTCLCDAWVRAMLDARENRENEDLRDDQRKVLHRDFSDREIGMVLLSFLFASQDAMSSGLTYLFQHLADHPEVLRKVREEQYTLRNNDVESPLTIDLVEKMEYTRAAVRESLRMKPPVIMVPYMTHKPFPISEDYTVPKGAMIIPSFWNSLHDPEAYPQPDEFRPERWLEGAQSPAQMHPKNYLVFGSGPHNCIGKEYALQHLVAVMGTASILLDWKHEVTPLSEKVMVIATIFPQDGARLSFAKRSPPALGATPEEAARA</sequence>
<feature type="binding site" description="axial binding residue" evidence="7">
    <location>
        <position position="881"/>
    </location>
    <ligand>
        <name>heme</name>
        <dbReference type="ChEBI" id="CHEBI:30413"/>
    </ligand>
    <ligandPart>
        <name>Fe</name>
        <dbReference type="ChEBI" id="CHEBI:18248"/>
    </ligandPart>
</feature>
<dbReference type="InterPro" id="IPR000719">
    <property type="entry name" value="Prot_kinase_dom"/>
</dbReference>
<evidence type="ECO:0000256" key="6">
    <source>
        <dbReference type="ARBA" id="ARBA00039038"/>
    </source>
</evidence>
<keyword evidence="4 10" id="KW-0560">Oxidoreductase</keyword>
<proteinExistence type="inferred from homology"/>
<evidence type="ECO:0000256" key="2">
    <source>
        <dbReference type="ARBA" id="ARBA00010617"/>
    </source>
</evidence>
<dbReference type="GO" id="GO:0000249">
    <property type="term" value="F:C-22 sterol desaturase (NADPH) activity"/>
    <property type="evidence" value="ECO:0007669"/>
    <property type="project" value="UniProtKB-EC"/>
</dbReference>
<feature type="compositionally biased region" description="Polar residues" evidence="8">
    <location>
        <begin position="24"/>
        <end position="33"/>
    </location>
</feature>
<dbReference type="CDD" id="cd11082">
    <property type="entry name" value="CYP61_CYP710"/>
    <property type="match status" value="1"/>
</dbReference>
<evidence type="ECO:0000256" key="1">
    <source>
        <dbReference type="ARBA" id="ARBA00001971"/>
    </source>
</evidence>
<dbReference type="SUPFAM" id="SSF48264">
    <property type="entry name" value="Cytochrome P450"/>
    <property type="match status" value="1"/>
</dbReference>
<dbReference type="PANTHER" id="PTHR24286:SF228">
    <property type="entry name" value="C-22 STEROL DESATURASE ERG5"/>
    <property type="match status" value="1"/>
</dbReference>
<dbReference type="InterPro" id="IPR036396">
    <property type="entry name" value="Cyt_P450_sf"/>
</dbReference>
<feature type="region of interest" description="Disordered" evidence="8">
    <location>
        <begin position="20"/>
        <end position="57"/>
    </location>
</feature>
<dbReference type="AlphaFoldDB" id="A0AAF0F883"/>
<dbReference type="InterPro" id="IPR017972">
    <property type="entry name" value="Cyt_P450_CS"/>
</dbReference>
<dbReference type="Gene3D" id="1.10.630.10">
    <property type="entry name" value="Cytochrome P450"/>
    <property type="match status" value="1"/>
</dbReference>
<dbReference type="InterPro" id="IPR002403">
    <property type="entry name" value="Cyt_P450_E_grp-IV"/>
</dbReference>
<dbReference type="Proteomes" id="UP001217754">
    <property type="component" value="Chromosome 5"/>
</dbReference>
<dbReference type="PROSITE" id="PS00108">
    <property type="entry name" value="PROTEIN_KINASE_ST"/>
    <property type="match status" value="1"/>
</dbReference>
<evidence type="ECO:0000256" key="8">
    <source>
        <dbReference type="SAM" id="MobiDB-lite"/>
    </source>
</evidence>
<dbReference type="SMART" id="SM00220">
    <property type="entry name" value="S_TKc"/>
    <property type="match status" value="1"/>
</dbReference>
<dbReference type="SUPFAM" id="SSF56112">
    <property type="entry name" value="Protein kinase-like (PK-like)"/>
    <property type="match status" value="1"/>
</dbReference>
<organism evidence="10 11">
    <name type="scientific">Malassezia japonica</name>
    <dbReference type="NCBI Taxonomy" id="223818"/>
    <lineage>
        <taxon>Eukaryota</taxon>
        <taxon>Fungi</taxon>
        <taxon>Dikarya</taxon>
        <taxon>Basidiomycota</taxon>
        <taxon>Ustilaginomycotina</taxon>
        <taxon>Malasseziomycetes</taxon>
        <taxon>Malasseziales</taxon>
        <taxon>Malasseziaceae</taxon>
        <taxon>Malassezia</taxon>
    </lineage>
</organism>
<dbReference type="GO" id="GO:0004672">
    <property type="term" value="F:protein kinase activity"/>
    <property type="evidence" value="ECO:0007669"/>
    <property type="project" value="InterPro"/>
</dbReference>
<dbReference type="PROSITE" id="PS00086">
    <property type="entry name" value="CYTOCHROME_P450"/>
    <property type="match status" value="1"/>
</dbReference>
<reference evidence="10" key="1">
    <citation type="submission" date="2023-03" db="EMBL/GenBank/DDBJ databases">
        <title>Mating type loci evolution in Malassezia.</title>
        <authorList>
            <person name="Coelho M.A."/>
        </authorList>
    </citation>
    <scope>NUCLEOTIDE SEQUENCE</scope>
    <source>
        <strain evidence="10">CBS 9431</strain>
    </source>
</reference>
<evidence type="ECO:0000259" key="9">
    <source>
        <dbReference type="PROSITE" id="PS50011"/>
    </source>
</evidence>
<dbReference type="GO" id="GO:0004497">
    <property type="term" value="F:monooxygenase activity"/>
    <property type="evidence" value="ECO:0007669"/>
    <property type="project" value="InterPro"/>
</dbReference>
<dbReference type="InterPro" id="IPR008271">
    <property type="entry name" value="Ser/Thr_kinase_AS"/>
</dbReference>
<dbReference type="PROSITE" id="PS50011">
    <property type="entry name" value="PROTEIN_KINASE_DOM"/>
    <property type="match status" value="1"/>
</dbReference>
<comment type="similarity">
    <text evidence="2">Belongs to the cytochrome P450 family.</text>
</comment>
<evidence type="ECO:0000256" key="5">
    <source>
        <dbReference type="ARBA" id="ARBA00023004"/>
    </source>
</evidence>
<dbReference type="InterPro" id="IPR001128">
    <property type="entry name" value="Cyt_P450"/>
</dbReference>
<dbReference type="EC" id="1.14.19.41" evidence="6"/>
<comment type="cofactor">
    <cofactor evidence="1 7">
        <name>heme</name>
        <dbReference type="ChEBI" id="CHEBI:30413"/>
    </cofactor>
</comment>
<keyword evidence="5 7" id="KW-0408">Iron</keyword>
<dbReference type="GO" id="GO:0016125">
    <property type="term" value="P:sterol metabolic process"/>
    <property type="evidence" value="ECO:0007669"/>
    <property type="project" value="TreeGrafter"/>
</dbReference>
<keyword evidence="11" id="KW-1185">Reference proteome</keyword>
<feature type="compositionally biased region" description="Basic and acidic residues" evidence="8">
    <location>
        <begin position="36"/>
        <end position="46"/>
    </location>
</feature>
<dbReference type="Pfam" id="PF00067">
    <property type="entry name" value="p450"/>
    <property type="match status" value="1"/>
</dbReference>
<dbReference type="GeneID" id="85226723"/>
<dbReference type="FunFam" id="1.10.630.10:FF:000021">
    <property type="entry name" value="Cytochrome P450 61"/>
    <property type="match status" value="1"/>
</dbReference>
<evidence type="ECO:0000256" key="4">
    <source>
        <dbReference type="ARBA" id="ARBA00023002"/>
    </source>
</evidence>
<dbReference type="GO" id="GO:0020037">
    <property type="term" value="F:heme binding"/>
    <property type="evidence" value="ECO:0007669"/>
    <property type="project" value="InterPro"/>
</dbReference>